<keyword evidence="3" id="KW-0687">Ribonucleoprotein</keyword>
<organism evidence="5 6">
    <name type="scientific">Leishmania panamensis</name>
    <dbReference type="NCBI Taxonomy" id="5679"/>
    <lineage>
        <taxon>Eukaryota</taxon>
        <taxon>Discoba</taxon>
        <taxon>Euglenozoa</taxon>
        <taxon>Kinetoplastea</taxon>
        <taxon>Metakinetoplastina</taxon>
        <taxon>Trypanosomatida</taxon>
        <taxon>Trypanosomatidae</taxon>
        <taxon>Leishmaniinae</taxon>
        <taxon>Leishmania</taxon>
        <taxon>Leishmania guyanensis species complex</taxon>
    </lineage>
</organism>
<reference evidence="5 6" key="1">
    <citation type="journal article" date="2015" name="Sci. Rep.">
        <title>The genome of Leishmania panamensis: insights into genomics of the L. (Viannia) subgenus.</title>
        <authorList>
            <person name="Llanes A."/>
            <person name="Restrepo C.M."/>
            <person name="Vecchio G.D."/>
            <person name="Anguizola F.J."/>
            <person name="Lleonart R."/>
        </authorList>
    </citation>
    <scope>NUCLEOTIDE SEQUENCE [LARGE SCALE GENOMIC DNA]</scope>
    <source>
        <strain evidence="5 6">MHOM/PA/94/PSC-1</strain>
    </source>
</reference>
<dbReference type="PANTHER" id="PTHR23413">
    <property type="entry name" value="60S RIBOSOMAL PROTEIN L32 AND DNA-DIRECTED RNA POLYMERASE II, SUBUNIT N"/>
    <property type="match status" value="1"/>
</dbReference>
<dbReference type="InterPro" id="IPR036351">
    <property type="entry name" value="Ribosomal_eL32_sf"/>
</dbReference>
<evidence type="ECO:0000256" key="2">
    <source>
        <dbReference type="ARBA" id="ARBA00022980"/>
    </source>
</evidence>
<proteinExistence type="inferred from homology"/>
<feature type="region of interest" description="Disordered" evidence="4">
    <location>
        <begin position="33"/>
        <end position="60"/>
    </location>
</feature>
<sequence length="133" mass="15366">MVKPVVKKSVVKKRTKRFTRHRYELFPQLSSSWRKPRGEDSPVRRRYKGQKAMPNKGYGSDRATKYIMPSGFKSFPIQNVQDLYMLIMQNRKYAGVISHTVGAKSRKAIVRKALELDVRLINGSAKLRKVANN</sequence>
<accession>A0A088S0N4</accession>
<name>A0A088S0N4_LEIPA</name>
<dbReference type="KEGG" id="lpan:LPMP_341880"/>
<evidence type="ECO:0000313" key="6">
    <source>
        <dbReference type="Proteomes" id="UP000063063"/>
    </source>
</evidence>
<dbReference type="OrthoDB" id="268693at2759"/>
<dbReference type="SMART" id="SM01393">
    <property type="entry name" value="Ribosomal_L32e"/>
    <property type="match status" value="1"/>
</dbReference>
<gene>
    <name evidence="5" type="ORF">LPMP_341880</name>
</gene>
<dbReference type="InterPro" id="IPR001515">
    <property type="entry name" value="Ribosomal_eL32"/>
</dbReference>
<dbReference type="GO" id="GO:0022625">
    <property type="term" value="C:cytosolic large ribosomal subunit"/>
    <property type="evidence" value="ECO:0007669"/>
    <property type="project" value="TreeGrafter"/>
</dbReference>
<dbReference type="CDD" id="cd00513">
    <property type="entry name" value="Ribosomal_L32_L32e"/>
    <property type="match status" value="1"/>
</dbReference>
<dbReference type="Proteomes" id="UP000063063">
    <property type="component" value="Chromosome 34"/>
</dbReference>
<evidence type="ECO:0000313" key="5">
    <source>
        <dbReference type="EMBL" id="AIO01814.1"/>
    </source>
</evidence>
<evidence type="ECO:0000256" key="4">
    <source>
        <dbReference type="SAM" id="MobiDB-lite"/>
    </source>
</evidence>
<dbReference type="GeneID" id="22578693"/>
<evidence type="ECO:0000256" key="1">
    <source>
        <dbReference type="ARBA" id="ARBA00008431"/>
    </source>
</evidence>
<dbReference type="VEuPathDB" id="TriTrypDB:LPAL13_340024800"/>
<dbReference type="Pfam" id="PF01655">
    <property type="entry name" value="Ribosomal_L32e"/>
    <property type="match status" value="1"/>
</dbReference>
<keyword evidence="2 5" id="KW-0689">Ribosomal protein</keyword>
<dbReference type="RefSeq" id="XP_010702614.1">
    <property type="nucleotide sequence ID" value="XM_010704312.1"/>
</dbReference>
<dbReference type="VEuPathDB" id="TriTrypDB:LPMP_341880"/>
<dbReference type="GO" id="GO:0003735">
    <property type="term" value="F:structural constituent of ribosome"/>
    <property type="evidence" value="ECO:0007669"/>
    <property type="project" value="InterPro"/>
</dbReference>
<protein>
    <submittedName>
        <fullName evidence="5">60S ribosomal protein L32</fullName>
    </submittedName>
</protein>
<dbReference type="SUPFAM" id="SSF52042">
    <property type="entry name" value="Ribosomal protein L32e"/>
    <property type="match status" value="1"/>
</dbReference>
<dbReference type="AlphaFoldDB" id="A0A088S0N4"/>
<dbReference type="PANTHER" id="PTHR23413:SF1">
    <property type="entry name" value="RIBOSOMAL PROTEIN L32"/>
    <property type="match status" value="1"/>
</dbReference>
<keyword evidence="6" id="KW-1185">Reference proteome</keyword>
<evidence type="ECO:0000256" key="3">
    <source>
        <dbReference type="ARBA" id="ARBA00023274"/>
    </source>
</evidence>
<dbReference type="eggNOG" id="KOG0878">
    <property type="taxonomic scope" value="Eukaryota"/>
</dbReference>
<comment type="similarity">
    <text evidence="1">Belongs to the eukaryotic ribosomal protein eL32 family.</text>
</comment>
<dbReference type="EMBL" id="CP009403">
    <property type="protein sequence ID" value="AIO01814.1"/>
    <property type="molecule type" value="Genomic_DNA"/>
</dbReference>
<dbReference type="GO" id="GO:0006412">
    <property type="term" value="P:translation"/>
    <property type="evidence" value="ECO:0007669"/>
    <property type="project" value="InterPro"/>
</dbReference>